<name>A0A0B7NLP7_9FUNG</name>
<evidence type="ECO:0000313" key="2">
    <source>
        <dbReference type="EMBL" id="CEP15868.1"/>
    </source>
</evidence>
<dbReference type="Proteomes" id="UP000054107">
    <property type="component" value="Unassembled WGS sequence"/>
</dbReference>
<sequence length="365" mass="42086">MAYKLPTEILLIVFGDYLEINQLMKCRMVCKAWARNAEMAVSGKPIVITNQEMAEGFYEHFVQKSEFGRDIKHMTFACQPYEDFNGDQSPFKKILKSLIYERLEVINGEVSESFGQLLTDIDTEKEGGEVSKLKRLPDPAHSIFVPEASESALNEAALLFTASLERLRLLIHIQPLNTRDGLVMQLGTFERLTSIDLVIYYPNMSAMNDMAENWRHPQELRLSADCIDYWTTEQIQTAFRSHFTQKTSSLKVLKLEDCYAAIPVEFFVMKYASIEFVSINLENYQDYLRKKLQQKLGHLINDNLLLRLAKALNGVQEYEIRFFKNESLFPWSHFQEAAAATGHDFVLEPTDIPDLMILKAKLRQT</sequence>
<dbReference type="OrthoDB" id="2266734at2759"/>
<proteinExistence type="predicted"/>
<feature type="domain" description="F-box" evidence="1">
    <location>
        <begin position="4"/>
        <end position="37"/>
    </location>
</feature>
<accession>A0A0B7NLP7</accession>
<dbReference type="SUPFAM" id="SSF81383">
    <property type="entry name" value="F-box domain"/>
    <property type="match status" value="1"/>
</dbReference>
<dbReference type="AlphaFoldDB" id="A0A0B7NLP7"/>
<dbReference type="InterPro" id="IPR036047">
    <property type="entry name" value="F-box-like_dom_sf"/>
</dbReference>
<evidence type="ECO:0000313" key="3">
    <source>
        <dbReference type="Proteomes" id="UP000054107"/>
    </source>
</evidence>
<organism evidence="2 3">
    <name type="scientific">Parasitella parasitica</name>
    <dbReference type="NCBI Taxonomy" id="35722"/>
    <lineage>
        <taxon>Eukaryota</taxon>
        <taxon>Fungi</taxon>
        <taxon>Fungi incertae sedis</taxon>
        <taxon>Mucoromycota</taxon>
        <taxon>Mucoromycotina</taxon>
        <taxon>Mucoromycetes</taxon>
        <taxon>Mucorales</taxon>
        <taxon>Mucorineae</taxon>
        <taxon>Mucoraceae</taxon>
        <taxon>Parasitella</taxon>
    </lineage>
</organism>
<protein>
    <recommendedName>
        <fullName evidence="1">F-box domain-containing protein</fullName>
    </recommendedName>
</protein>
<evidence type="ECO:0000259" key="1">
    <source>
        <dbReference type="Pfam" id="PF12937"/>
    </source>
</evidence>
<dbReference type="Gene3D" id="1.20.1280.50">
    <property type="match status" value="1"/>
</dbReference>
<keyword evidence="3" id="KW-1185">Reference proteome</keyword>
<dbReference type="EMBL" id="LN732700">
    <property type="protein sequence ID" value="CEP15868.1"/>
    <property type="molecule type" value="Genomic_DNA"/>
</dbReference>
<dbReference type="CDD" id="cd09917">
    <property type="entry name" value="F-box_SF"/>
    <property type="match status" value="1"/>
</dbReference>
<reference evidence="2 3" key="1">
    <citation type="submission" date="2014-09" db="EMBL/GenBank/DDBJ databases">
        <authorList>
            <person name="Ellenberger Sabrina"/>
        </authorList>
    </citation>
    <scope>NUCLEOTIDE SEQUENCE [LARGE SCALE GENOMIC DNA]</scope>
    <source>
        <strain evidence="2 3">CBS 412.66</strain>
    </source>
</reference>
<gene>
    <name evidence="2" type="primary">PARPA_10112.1 scaffold 39588</name>
</gene>
<dbReference type="Pfam" id="PF12937">
    <property type="entry name" value="F-box-like"/>
    <property type="match status" value="1"/>
</dbReference>
<dbReference type="InterPro" id="IPR001810">
    <property type="entry name" value="F-box_dom"/>
</dbReference>